<dbReference type="Gene3D" id="2.40.30.170">
    <property type="match status" value="1"/>
</dbReference>
<dbReference type="AlphaFoldDB" id="A0A4R3NTV2"/>
<accession>A0A4R3NTV2</accession>
<name>A0A4R3NTV2_9HYPH</name>
<dbReference type="EMBL" id="SMAR01000009">
    <property type="protein sequence ID" value="TCT40359.1"/>
    <property type="molecule type" value="Genomic_DNA"/>
</dbReference>
<dbReference type="InterPro" id="IPR058625">
    <property type="entry name" value="MdtA-like_BSH"/>
</dbReference>
<keyword evidence="1" id="KW-0175">Coiled coil</keyword>
<evidence type="ECO:0000259" key="5">
    <source>
        <dbReference type="Pfam" id="PF25954"/>
    </source>
</evidence>
<dbReference type="OrthoDB" id="9811754at2"/>
<gene>
    <name evidence="6" type="ORF">EDC90_100981</name>
</gene>
<dbReference type="RefSeq" id="WP_132310415.1">
    <property type="nucleotide sequence ID" value="NZ_SMAR01000009.1"/>
</dbReference>
<dbReference type="Pfam" id="PF25954">
    <property type="entry name" value="Beta-barrel_RND_2"/>
    <property type="match status" value="1"/>
</dbReference>
<keyword evidence="2" id="KW-0812">Transmembrane</keyword>
<proteinExistence type="predicted"/>
<comment type="caution">
    <text evidence="6">The sequence shown here is derived from an EMBL/GenBank/DDBJ whole genome shotgun (WGS) entry which is preliminary data.</text>
</comment>
<evidence type="ECO:0000259" key="4">
    <source>
        <dbReference type="Pfam" id="PF25917"/>
    </source>
</evidence>
<feature type="domain" description="CusB-like beta-barrel" evidence="5">
    <location>
        <begin position="248"/>
        <end position="291"/>
    </location>
</feature>
<evidence type="ECO:0000256" key="1">
    <source>
        <dbReference type="SAM" id="Coils"/>
    </source>
</evidence>
<feature type="domain" description="Multidrug resistance protein MdtA-like alpha-helical hairpin" evidence="3">
    <location>
        <begin position="117"/>
        <end position="183"/>
    </location>
</feature>
<dbReference type="InterPro" id="IPR058624">
    <property type="entry name" value="MdtA-like_HH"/>
</dbReference>
<dbReference type="InterPro" id="IPR058792">
    <property type="entry name" value="Beta-barrel_RND_2"/>
</dbReference>
<protein>
    <submittedName>
        <fullName evidence="6">Multidrug resistance efflux pump</fullName>
    </submittedName>
</protein>
<evidence type="ECO:0000256" key="2">
    <source>
        <dbReference type="SAM" id="Phobius"/>
    </source>
</evidence>
<reference evidence="6 7" key="1">
    <citation type="submission" date="2019-03" db="EMBL/GenBank/DDBJ databases">
        <title>Freshwater and sediment microbial communities from various areas in North America, analyzing microbe dynamics in response to fracking.</title>
        <authorList>
            <person name="Lamendella R."/>
        </authorList>
    </citation>
    <scope>NUCLEOTIDE SEQUENCE [LARGE SCALE GENOMIC DNA]</scope>
    <source>
        <strain evidence="6 7">175.2</strain>
    </source>
</reference>
<dbReference type="InterPro" id="IPR050739">
    <property type="entry name" value="MFP"/>
</dbReference>
<evidence type="ECO:0000259" key="3">
    <source>
        <dbReference type="Pfam" id="PF25876"/>
    </source>
</evidence>
<keyword evidence="7" id="KW-1185">Reference proteome</keyword>
<sequence>MTRIIRSLATYATLAIGIGGILVLLMAWNLPPFAGSIERTDNAYVQGQVTQLAPQLSGLVAEVAVSDFQTVHQGDILVKLDDRIYARKLAQAEANLAAANAALDANLQAQASARAQVASAKAGVASAQAALTNAKAQWDRKNLLKQKQIATQSEVDQAKATLDQAKASVDQAKASLQVAKEGLQSKVVNRRSLEAKVSAVEAAREQAKINLDNTTITAPRDGTLGQVKVRIGQYVSPGSQLVALVPDQVWVIANYKETQLPGMRVGQKVSFTVDALNGERFTGKIEHFSPATGSQFSVIKPDNATGNFTKVAQRVPVRIAIDPGQNDINRLVPGLSVVTSIDTKQS</sequence>
<dbReference type="GO" id="GO:0055085">
    <property type="term" value="P:transmembrane transport"/>
    <property type="evidence" value="ECO:0007669"/>
    <property type="project" value="InterPro"/>
</dbReference>
<dbReference type="Gene3D" id="1.10.287.470">
    <property type="entry name" value="Helix hairpin bin"/>
    <property type="match status" value="2"/>
</dbReference>
<dbReference type="PANTHER" id="PTHR30386:SF24">
    <property type="entry name" value="MULTIDRUG RESISTANCE EFFLUX PUMP"/>
    <property type="match status" value="1"/>
</dbReference>
<dbReference type="Pfam" id="PF25917">
    <property type="entry name" value="BSH_RND"/>
    <property type="match status" value="1"/>
</dbReference>
<feature type="coiled-coil region" evidence="1">
    <location>
        <begin position="155"/>
        <end position="210"/>
    </location>
</feature>
<feature type="transmembrane region" description="Helical" evidence="2">
    <location>
        <begin position="12"/>
        <end position="30"/>
    </location>
</feature>
<organism evidence="6 7">
    <name type="scientific">Martelella mediterranea</name>
    <dbReference type="NCBI Taxonomy" id="293089"/>
    <lineage>
        <taxon>Bacteria</taxon>
        <taxon>Pseudomonadati</taxon>
        <taxon>Pseudomonadota</taxon>
        <taxon>Alphaproteobacteria</taxon>
        <taxon>Hyphomicrobiales</taxon>
        <taxon>Aurantimonadaceae</taxon>
        <taxon>Martelella</taxon>
    </lineage>
</organism>
<dbReference type="Gene3D" id="2.40.50.100">
    <property type="match status" value="1"/>
</dbReference>
<keyword evidence="2" id="KW-1133">Transmembrane helix</keyword>
<dbReference type="PANTHER" id="PTHR30386">
    <property type="entry name" value="MEMBRANE FUSION SUBUNIT OF EMRAB-TOLC MULTIDRUG EFFLUX PUMP"/>
    <property type="match status" value="1"/>
</dbReference>
<evidence type="ECO:0000313" key="7">
    <source>
        <dbReference type="Proteomes" id="UP000295097"/>
    </source>
</evidence>
<feature type="domain" description="Multidrug resistance protein MdtA-like barrel-sandwich hybrid" evidence="4">
    <location>
        <begin position="51"/>
        <end position="245"/>
    </location>
</feature>
<dbReference type="SUPFAM" id="SSF111369">
    <property type="entry name" value="HlyD-like secretion proteins"/>
    <property type="match status" value="3"/>
</dbReference>
<dbReference type="Pfam" id="PF25876">
    <property type="entry name" value="HH_MFP_RND"/>
    <property type="match status" value="1"/>
</dbReference>
<keyword evidence="2" id="KW-0472">Membrane</keyword>
<dbReference type="Proteomes" id="UP000295097">
    <property type="component" value="Unassembled WGS sequence"/>
</dbReference>
<evidence type="ECO:0000313" key="6">
    <source>
        <dbReference type="EMBL" id="TCT40359.1"/>
    </source>
</evidence>